<sequence>MGYREQAVFGLVRIMAVSKTFMVIAVFLIVGYEEGAVCNSKWKSVLETDDYGNSRGSKEQLIKYVLSGADMRIKIHKLDFGADVLMDVNNAYVTDNDICCQSIMHIGKDSWDTFTRYVYWRFLLICTTGHVNQARWYVGDHSKPEADTTTKMAITWFIRTINCDDYKNGTTPIYCTNQIACGPKSNLFDAVATGSDLRVVDEGLGYATRLEHAAYSKRKNTIGAESIWAVSQVAVDKHAVFTNDAFWWFTLWSSEGDVDMSRWSIGEHKNSGHSKSKFDIKWYADSCWQLAYSHDGNGVPMDGSLDLLKAGILSGHRVRIVVGPYSIEADNLLIKDGQVSAQLLGHVSKKDVDVFQEDVYWFWQHVATTGEVETIRPFVGDIKYKGMSGGRHSVKWFMDTRHWKRAISTFNSKTVTKKSKEDLIDSVRSHGSSVRIIVKENDNHIMAIRADNLGFNSNNTEISAQSIRNVGHFYPAGSVREFPSSPYWEFTSISTLGICVKSKWLVGKDTDVGFEVKQVITEWFTS</sequence>
<protein>
    <submittedName>
        <fullName evidence="2">Uncharacterized protein</fullName>
    </submittedName>
</protein>
<dbReference type="Proteomes" id="UP000596742">
    <property type="component" value="Unassembled WGS sequence"/>
</dbReference>
<proteinExistence type="predicted"/>
<evidence type="ECO:0000313" key="3">
    <source>
        <dbReference type="Proteomes" id="UP000596742"/>
    </source>
</evidence>
<feature type="transmembrane region" description="Helical" evidence="1">
    <location>
        <begin position="12"/>
        <end position="32"/>
    </location>
</feature>
<gene>
    <name evidence="2" type="ORF">MGAL_10B086189</name>
</gene>
<evidence type="ECO:0000313" key="2">
    <source>
        <dbReference type="EMBL" id="VDI07856.1"/>
    </source>
</evidence>
<comment type="caution">
    <text evidence="2">The sequence shown here is derived from an EMBL/GenBank/DDBJ whole genome shotgun (WGS) entry which is preliminary data.</text>
</comment>
<evidence type="ECO:0000256" key="1">
    <source>
        <dbReference type="SAM" id="Phobius"/>
    </source>
</evidence>
<keyword evidence="3" id="KW-1185">Reference proteome</keyword>
<accession>A0A8B6CNL9</accession>
<dbReference type="OrthoDB" id="5945826at2759"/>
<keyword evidence="1" id="KW-0812">Transmembrane</keyword>
<reference evidence="2" key="1">
    <citation type="submission" date="2018-11" db="EMBL/GenBank/DDBJ databases">
        <authorList>
            <person name="Alioto T."/>
            <person name="Alioto T."/>
        </authorList>
    </citation>
    <scope>NUCLEOTIDE SEQUENCE</scope>
</reference>
<keyword evidence="1" id="KW-1133">Transmembrane helix</keyword>
<organism evidence="2 3">
    <name type="scientific">Mytilus galloprovincialis</name>
    <name type="common">Mediterranean mussel</name>
    <dbReference type="NCBI Taxonomy" id="29158"/>
    <lineage>
        <taxon>Eukaryota</taxon>
        <taxon>Metazoa</taxon>
        <taxon>Spiralia</taxon>
        <taxon>Lophotrochozoa</taxon>
        <taxon>Mollusca</taxon>
        <taxon>Bivalvia</taxon>
        <taxon>Autobranchia</taxon>
        <taxon>Pteriomorphia</taxon>
        <taxon>Mytilida</taxon>
        <taxon>Mytiloidea</taxon>
        <taxon>Mytilidae</taxon>
        <taxon>Mytilinae</taxon>
        <taxon>Mytilus</taxon>
    </lineage>
</organism>
<dbReference type="AlphaFoldDB" id="A0A8B6CNL9"/>
<dbReference type="EMBL" id="UYJE01002109">
    <property type="protein sequence ID" value="VDI07856.1"/>
    <property type="molecule type" value="Genomic_DNA"/>
</dbReference>
<keyword evidence="1" id="KW-0472">Membrane</keyword>
<name>A0A8B6CNL9_MYTGA</name>